<gene>
    <name evidence="2" type="ORF">QBC46DRAFT_321718</name>
</gene>
<feature type="region of interest" description="Disordered" evidence="1">
    <location>
        <begin position="82"/>
        <end position="273"/>
    </location>
</feature>
<evidence type="ECO:0000313" key="2">
    <source>
        <dbReference type="EMBL" id="KAK3936330.1"/>
    </source>
</evidence>
<evidence type="ECO:0000256" key="1">
    <source>
        <dbReference type="SAM" id="MobiDB-lite"/>
    </source>
</evidence>
<feature type="compositionally biased region" description="Low complexity" evidence="1">
    <location>
        <begin position="446"/>
        <end position="455"/>
    </location>
</feature>
<keyword evidence="3" id="KW-1185">Reference proteome</keyword>
<evidence type="ECO:0008006" key="4">
    <source>
        <dbReference type="Google" id="ProtNLM"/>
    </source>
</evidence>
<dbReference type="Proteomes" id="UP001303473">
    <property type="component" value="Unassembled WGS sequence"/>
</dbReference>
<sequence>MTTRPHIEARSLSAINSLAANPPQYPHRPEPLESLTLYISRVPGTRDVMLSTFKPQRKNVTAEDVANSLYYVHLHLPSDEQLAAPPRLERAAEPRTSGESARSAIPRKPLPASARVPKLDSVASDTVTPVASGKAPNFETSVSDSAAPAVTASPTEASADGYRTNPMFRKRLSGAMSENPELPPRPQPQYHPPAGVPVVRKPLGPRPQGQGQGGAPTPEKDLPATPGSTPRERPSQQARLLSPASPMAAEPLQTHPPEPSRTPSPITRGRRPSFTPFSLTIIRRDPTSGNQWNIGKVSSFQTNIPTPDAADPDLNPENMGVPPRVQKIDIHLETSGYAKYRGMPSRASVEAYRPTSASSFAEAMRGFASRPTVSATDSAAVKVGAGGLGQIQEVFSRQVMTSYTKSWTSNLKQAFRRHERSHSGEGGVSPEELAPPRPHHVRHDSSGSMGSVDSVAWGEGRQGREERDSPPLITQPGPGLKPRGYVFMSPWDGVCEFRTSNSGRSLKCRHVPDPKSPSFMAMAQNIRDAHASGRSRSGSLSSALAGAKPVSELRFNLPSGDLFGPSKGNGGVKDLHGQFNKLLGLEARSSEDDEDEDTLMDLSLGRERAGGGKRGKRAKLGKLIIHDEGLKMLDLVMAANMGVWWITWERTF</sequence>
<dbReference type="EMBL" id="MU853887">
    <property type="protein sequence ID" value="KAK3936330.1"/>
    <property type="molecule type" value="Genomic_DNA"/>
</dbReference>
<comment type="caution">
    <text evidence="2">The sequence shown here is derived from an EMBL/GenBank/DDBJ whole genome shotgun (WGS) entry which is preliminary data.</text>
</comment>
<organism evidence="2 3">
    <name type="scientific">Diplogelasinospora grovesii</name>
    <dbReference type="NCBI Taxonomy" id="303347"/>
    <lineage>
        <taxon>Eukaryota</taxon>
        <taxon>Fungi</taxon>
        <taxon>Dikarya</taxon>
        <taxon>Ascomycota</taxon>
        <taxon>Pezizomycotina</taxon>
        <taxon>Sordariomycetes</taxon>
        <taxon>Sordariomycetidae</taxon>
        <taxon>Sordariales</taxon>
        <taxon>Diplogelasinosporaceae</taxon>
        <taxon>Diplogelasinospora</taxon>
    </lineage>
</organism>
<feature type="region of interest" description="Disordered" evidence="1">
    <location>
        <begin position="415"/>
        <end position="481"/>
    </location>
</feature>
<accession>A0AAN6N063</accession>
<reference evidence="3" key="1">
    <citation type="journal article" date="2023" name="Mol. Phylogenet. Evol.">
        <title>Genome-scale phylogeny and comparative genomics of the fungal order Sordariales.</title>
        <authorList>
            <person name="Hensen N."/>
            <person name="Bonometti L."/>
            <person name="Westerberg I."/>
            <person name="Brannstrom I.O."/>
            <person name="Guillou S."/>
            <person name="Cros-Aarteil S."/>
            <person name="Calhoun S."/>
            <person name="Haridas S."/>
            <person name="Kuo A."/>
            <person name="Mondo S."/>
            <person name="Pangilinan J."/>
            <person name="Riley R."/>
            <person name="LaButti K."/>
            <person name="Andreopoulos B."/>
            <person name="Lipzen A."/>
            <person name="Chen C."/>
            <person name="Yan M."/>
            <person name="Daum C."/>
            <person name="Ng V."/>
            <person name="Clum A."/>
            <person name="Steindorff A."/>
            <person name="Ohm R.A."/>
            <person name="Martin F."/>
            <person name="Silar P."/>
            <person name="Natvig D.O."/>
            <person name="Lalanne C."/>
            <person name="Gautier V."/>
            <person name="Ament-Velasquez S.L."/>
            <person name="Kruys A."/>
            <person name="Hutchinson M.I."/>
            <person name="Powell A.J."/>
            <person name="Barry K."/>
            <person name="Miller A.N."/>
            <person name="Grigoriev I.V."/>
            <person name="Debuchy R."/>
            <person name="Gladieux P."/>
            <person name="Hiltunen Thoren M."/>
            <person name="Johannesson H."/>
        </authorList>
    </citation>
    <scope>NUCLEOTIDE SEQUENCE [LARGE SCALE GENOMIC DNA]</scope>
    <source>
        <strain evidence="3">CBS 340.73</strain>
    </source>
</reference>
<proteinExistence type="predicted"/>
<name>A0AAN6N063_9PEZI</name>
<protein>
    <recommendedName>
        <fullName evidence="4">Oxidoreductase-like protein</fullName>
    </recommendedName>
</protein>
<feature type="compositionally biased region" description="Pro residues" evidence="1">
    <location>
        <begin position="181"/>
        <end position="195"/>
    </location>
</feature>
<evidence type="ECO:0000313" key="3">
    <source>
        <dbReference type="Proteomes" id="UP001303473"/>
    </source>
</evidence>
<dbReference type="AlphaFoldDB" id="A0AAN6N063"/>